<proteinExistence type="predicted"/>
<evidence type="ECO:0000313" key="2">
    <source>
        <dbReference type="WBParaSite" id="JU765_v2.g14786.t1"/>
    </source>
</evidence>
<dbReference type="Proteomes" id="UP000887576">
    <property type="component" value="Unplaced"/>
</dbReference>
<reference evidence="2" key="1">
    <citation type="submission" date="2022-11" db="UniProtKB">
        <authorList>
            <consortium name="WormBaseParasite"/>
        </authorList>
    </citation>
    <scope>IDENTIFICATION</scope>
</reference>
<name>A0AC34QB40_9BILA</name>
<organism evidence="1 2">
    <name type="scientific">Panagrolaimus sp. JU765</name>
    <dbReference type="NCBI Taxonomy" id="591449"/>
    <lineage>
        <taxon>Eukaryota</taxon>
        <taxon>Metazoa</taxon>
        <taxon>Ecdysozoa</taxon>
        <taxon>Nematoda</taxon>
        <taxon>Chromadorea</taxon>
        <taxon>Rhabditida</taxon>
        <taxon>Tylenchina</taxon>
        <taxon>Panagrolaimomorpha</taxon>
        <taxon>Panagrolaimoidea</taxon>
        <taxon>Panagrolaimidae</taxon>
        <taxon>Panagrolaimus</taxon>
    </lineage>
</organism>
<protein>
    <submittedName>
        <fullName evidence="2">Uncharacterized protein</fullName>
    </submittedName>
</protein>
<sequence length="165" mass="19428">MKQLSKFKVKCSTNKIEEIPENVDVEMQELGNPQQSAIEITENDVGDSEVENDEESQYGTFKDFLCHLCNRHAAQPLPVIDDRRRIPLVRPRQHFCFYINSYLLASISMTLSALILFYSVWLAMKYRREFLLEEFPTNTTFEGELIWEVKELEAVTRELDKIKRF</sequence>
<accession>A0AC34QB40</accession>
<evidence type="ECO:0000313" key="1">
    <source>
        <dbReference type="Proteomes" id="UP000887576"/>
    </source>
</evidence>
<dbReference type="WBParaSite" id="JU765_v2.g14786.t1">
    <property type="protein sequence ID" value="JU765_v2.g14786.t1"/>
    <property type="gene ID" value="JU765_v2.g14786"/>
</dbReference>